<dbReference type="CDD" id="cd06453">
    <property type="entry name" value="SufS_like"/>
    <property type="match status" value="1"/>
</dbReference>
<organism evidence="10 11">
    <name type="scientific">Tumebacillus flagellatus</name>
    <dbReference type="NCBI Taxonomy" id="1157490"/>
    <lineage>
        <taxon>Bacteria</taxon>
        <taxon>Bacillati</taxon>
        <taxon>Bacillota</taxon>
        <taxon>Bacilli</taxon>
        <taxon>Bacillales</taxon>
        <taxon>Alicyclobacillaceae</taxon>
        <taxon>Tumebacillus</taxon>
    </lineage>
</organism>
<evidence type="ECO:0000313" key="10">
    <source>
        <dbReference type="EMBL" id="KEO82877.1"/>
    </source>
</evidence>
<evidence type="ECO:0000259" key="9">
    <source>
        <dbReference type="Pfam" id="PF00266"/>
    </source>
</evidence>
<dbReference type="Proteomes" id="UP000027931">
    <property type="component" value="Unassembled WGS sequence"/>
</dbReference>
<comment type="cofactor">
    <cofactor evidence="1 7">
        <name>pyridoxal 5'-phosphate</name>
        <dbReference type="ChEBI" id="CHEBI:597326"/>
    </cofactor>
</comment>
<proteinExistence type="inferred from homology"/>
<evidence type="ECO:0000256" key="6">
    <source>
        <dbReference type="ARBA" id="ARBA00050776"/>
    </source>
</evidence>
<evidence type="ECO:0000256" key="7">
    <source>
        <dbReference type="RuleBase" id="RU004504"/>
    </source>
</evidence>
<dbReference type="OrthoDB" id="9804366at2"/>
<name>A0A074MAA4_9BACL</name>
<comment type="similarity">
    <text evidence="2 8">Belongs to the class-V pyridoxal-phosphate-dependent aminotransferase family. Csd subfamily.</text>
</comment>
<sequence>MSDFPLLEREMNGKPLIYLDNAATTQKPLAVLQSMEQYYRTHNANVHRGVYQIAAEATDLYEAARGKAAAFLQAKGAENIVFTRGTTDGINLVAQGYLASRLQPGDRILLTVAEHHSNLVPWQRVAKQRGAVLRFLPLRPDGTLDLDVAAREITPRTKLIAVAHISNVLGTIHPIRALADLAHAAGAAVVVDAAQSVPHMPVDVQALDCDFLAFSGHKAYGPTGIGILYGKKDLLAQTEPVQYGGEMIDSVELYDSTWKPAPWKFEAGTPPIAEAVGLGAALDFLTELGMDTVHERVQDVTRYAYEKLTQLAGVTLYGPGLNQTRGGLISFNVGSVHPHDVATVLDACGVAVRAGHHCTQPLMRWLGVHATVRASFGVYNTRDDVDVLVQGIQRVQEVFLP</sequence>
<dbReference type="PANTHER" id="PTHR43586">
    <property type="entry name" value="CYSTEINE DESULFURASE"/>
    <property type="match status" value="1"/>
</dbReference>
<dbReference type="STRING" id="1157490.EL26_13310"/>
<evidence type="ECO:0000256" key="1">
    <source>
        <dbReference type="ARBA" id="ARBA00001933"/>
    </source>
</evidence>
<dbReference type="InterPro" id="IPR015422">
    <property type="entry name" value="PyrdxlP-dep_Trfase_small"/>
</dbReference>
<dbReference type="Pfam" id="PF00266">
    <property type="entry name" value="Aminotran_5"/>
    <property type="match status" value="1"/>
</dbReference>
<comment type="caution">
    <text evidence="10">The sequence shown here is derived from an EMBL/GenBank/DDBJ whole genome shotgun (WGS) entry which is preliminary data.</text>
</comment>
<feature type="domain" description="Aminotransferase class V" evidence="9">
    <location>
        <begin position="17"/>
        <end position="388"/>
    </location>
</feature>
<dbReference type="GO" id="GO:0031071">
    <property type="term" value="F:cysteine desulfurase activity"/>
    <property type="evidence" value="ECO:0007669"/>
    <property type="project" value="UniProtKB-UniRule"/>
</dbReference>
<dbReference type="RefSeq" id="WP_038089228.1">
    <property type="nucleotide sequence ID" value="NZ_JMIR01000017.1"/>
</dbReference>
<evidence type="ECO:0000256" key="8">
    <source>
        <dbReference type="RuleBase" id="RU004506"/>
    </source>
</evidence>
<dbReference type="GO" id="GO:0006534">
    <property type="term" value="P:cysteine metabolic process"/>
    <property type="evidence" value="ECO:0007669"/>
    <property type="project" value="UniProtKB-UniRule"/>
</dbReference>
<dbReference type="EC" id="2.8.1.7" evidence="3 8"/>
<gene>
    <name evidence="10" type="ORF">EL26_13310</name>
</gene>
<evidence type="ECO:0000256" key="2">
    <source>
        <dbReference type="ARBA" id="ARBA00010447"/>
    </source>
</evidence>
<dbReference type="InterPro" id="IPR015424">
    <property type="entry name" value="PyrdxlP-dep_Trfase"/>
</dbReference>
<dbReference type="GO" id="GO:0030170">
    <property type="term" value="F:pyridoxal phosphate binding"/>
    <property type="evidence" value="ECO:0007669"/>
    <property type="project" value="UniProtKB-UniRule"/>
</dbReference>
<evidence type="ECO:0000313" key="11">
    <source>
        <dbReference type="Proteomes" id="UP000027931"/>
    </source>
</evidence>
<comment type="function">
    <text evidence="8">Catalyzes the removal of elemental sulfur and selenium atoms from L-cysteine, L-cystine, L-selenocysteine, and L-selenocystine to produce L-alanine.</text>
</comment>
<dbReference type="PANTHER" id="PTHR43586:SF8">
    <property type="entry name" value="CYSTEINE DESULFURASE 1, CHLOROPLASTIC"/>
    <property type="match status" value="1"/>
</dbReference>
<keyword evidence="4 8" id="KW-0808">Transferase</keyword>
<dbReference type="InterPro" id="IPR020578">
    <property type="entry name" value="Aminotrans_V_PyrdxlP_BS"/>
</dbReference>
<dbReference type="eggNOG" id="COG0520">
    <property type="taxonomic scope" value="Bacteria"/>
</dbReference>
<dbReference type="InterPro" id="IPR000192">
    <property type="entry name" value="Aminotrans_V_dom"/>
</dbReference>
<evidence type="ECO:0000256" key="3">
    <source>
        <dbReference type="ARBA" id="ARBA00012239"/>
    </source>
</evidence>
<evidence type="ECO:0000256" key="4">
    <source>
        <dbReference type="ARBA" id="ARBA00022679"/>
    </source>
</evidence>
<accession>A0A074MAA4</accession>
<dbReference type="EMBL" id="JMIR01000017">
    <property type="protein sequence ID" value="KEO82877.1"/>
    <property type="molecule type" value="Genomic_DNA"/>
</dbReference>
<dbReference type="PROSITE" id="PS00595">
    <property type="entry name" value="AA_TRANSFER_CLASS_5"/>
    <property type="match status" value="1"/>
</dbReference>
<dbReference type="InterPro" id="IPR010970">
    <property type="entry name" value="Cys_dSase_SufS"/>
</dbReference>
<dbReference type="Gene3D" id="3.90.1150.10">
    <property type="entry name" value="Aspartate Aminotransferase, domain 1"/>
    <property type="match status" value="1"/>
</dbReference>
<dbReference type="SUPFAM" id="SSF53383">
    <property type="entry name" value="PLP-dependent transferases"/>
    <property type="match status" value="1"/>
</dbReference>
<dbReference type="Gene3D" id="3.40.640.10">
    <property type="entry name" value="Type I PLP-dependent aspartate aminotransferase-like (Major domain)"/>
    <property type="match status" value="1"/>
</dbReference>
<keyword evidence="5 8" id="KW-0663">Pyridoxal phosphate</keyword>
<evidence type="ECO:0000256" key="5">
    <source>
        <dbReference type="ARBA" id="ARBA00022898"/>
    </source>
</evidence>
<protein>
    <recommendedName>
        <fullName evidence="3 8">Cysteine desulfurase</fullName>
        <ecNumber evidence="3 8">2.8.1.7</ecNumber>
    </recommendedName>
</protein>
<comment type="catalytic activity">
    <reaction evidence="6 8">
        <text>(sulfur carrier)-H + L-cysteine = (sulfur carrier)-SH + L-alanine</text>
        <dbReference type="Rhea" id="RHEA:43892"/>
        <dbReference type="Rhea" id="RHEA-COMP:14737"/>
        <dbReference type="Rhea" id="RHEA-COMP:14739"/>
        <dbReference type="ChEBI" id="CHEBI:29917"/>
        <dbReference type="ChEBI" id="CHEBI:35235"/>
        <dbReference type="ChEBI" id="CHEBI:57972"/>
        <dbReference type="ChEBI" id="CHEBI:64428"/>
        <dbReference type="EC" id="2.8.1.7"/>
    </reaction>
</comment>
<dbReference type="NCBIfam" id="TIGR01979">
    <property type="entry name" value="sufS"/>
    <property type="match status" value="1"/>
</dbReference>
<reference evidence="10 11" key="1">
    <citation type="journal article" date="2013" name="Int. J. Syst. Evol. Microbiol.">
        <title>Tumebacillus flagellatus sp. nov., an alpha-amylase/pullulanase-producing bacterium isolated from cassava wastewater.</title>
        <authorList>
            <person name="Wang Q."/>
            <person name="Xie N."/>
            <person name="Qin Y."/>
            <person name="Shen N."/>
            <person name="Zhu J."/>
            <person name="Mi H."/>
            <person name="Huang R."/>
        </authorList>
    </citation>
    <scope>NUCLEOTIDE SEQUENCE [LARGE SCALE GENOMIC DNA]</scope>
    <source>
        <strain evidence="10 11">GST4</strain>
    </source>
</reference>
<dbReference type="InterPro" id="IPR015421">
    <property type="entry name" value="PyrdxlP-dep_Trfase_major"/>
</dbReference>
<dbReference type="PIRSF" id="PIRSF005572">
    <property type="entry name" value="NifS"/>
    <property type="match status" value="1"/>
</dbReference>
<keyword evidence="11" id="KW-1185">Reference proteome</keyword>
<dbReference type="InterPro" id="IPR016454">
    <property type="entry name" value="Cysteine_dSase"/>
</dbReference>
<dbReference type="AlphaFoldDB" id="A0A074MAA4"/>